<dbReference type="InterPro" id="IPR023415">
    <property type="entry name" value="LDLR_class-A_CS"/>
</dbReference>
<feature type="repeat" description="LDL-receptor class B" evidence="14">
    <location>
        <begin position="135"/>
        <end position="178"/>
    </location>
</feature>
<evidence type="ECO:0000256" key="11">
    <source>
        <dbReference type="ARBA" id="ARBA00023180"/>
    </source>
</evidence>
<keyword evidence="10" id="KW-0675">Receptor</keyword>
<feature type="disulfide bond" evidence="12">
    <location>
        <begin position="2570"/>
        <end position="2579"/>
    </location>
</feature>
<feature type="disulfide bond" evidence="13">
    <location>
        <begin position="667"/>
        <end position="685"/>
    </location>
</feature>
<evidence type="ECO:0000256" key="13">
    <source>
        <dbReference type="PROSITE-ProRule" id="PRU00124"/>
    </source>
</evidence>
<keyword evidence="17" id="KW-1185">Reference proteome</keyword>
<feature type="domain" description="EGF-like" evidence="16">
    <location>
        <begin position="2241"/>
        <end position="2284"/>
    </location>
</feature>
<evidence type="ECO:0000256" key="3">
    <source>
        <dbReference type="ARBA" id="ARBA00022583"/>
    </source>
</evidence>
<dbReference type="RefSeq" id="XP_013780462.1">
    <property type="nucleotide sequence ID" value="XM_013925008.2"/>
</dbReference>
<feature type="disulfide bond" evidence="13">
    <location>
        <begin position="1694"/>
        <end position="1709"/>
    </location>
</feature>
<feature type="disulfide bond" evidence="13">
    <location>
        <begin position="1796"/>
        <end position="1808"/>
    </location>
</feature>
<feature type="disulfide bond" evidence="13">
    <location>
        <begin position="631"/>
        <end position="649"/>
    </location>
</feature>
<evidence type="ECO:0000256" key="1">
    <source>
        <dbReference type="ARBA" id="ARBA00004167"/>
    </source>
</evidence>
<feature type="disulfide bond" evidence="13">
    <location>
        <begin position="1497"/>
        <end position="1512"/>
    </location>
</feature>
<feature type="disulfide bond" evidence="13">
    <location>
        <begin position="583"/>
        <end position="595"/>
    </location>
</feature>
<keyword evidence="2 12" id="KW-0245">EGF-like domain</keyword>
<feature type="disulfide bond" evidence="13">
    <location>
        <begin position="1720"/>
        <end position="1738"/>
    </location>
</feature>
<feature type="disulfide bond" evidence="12">
    <location>
        <begin position="2531"/>
        <end position="2540"/>
    </location>
</feature>
<evidence type="ECO:0000256" key="12">
    <source>
        <dbReference type="PROSITE-ProRule" id="PRU00076"/>
    </source>
</evidence>
<dbReference type="InterPro" id="IPR051221">
    <property type="entry name" value="LDLR-related"/>
</dbReference>
<feature type="domain" description="EGF-like" evidence="16">
    <location>
        <begin position="2463"/>
        <end position="2499"/>
    </location>
</feature>
<feature type="domain" description="EGF-like" evidence="16">
    <location>
        <begin position="2204"/>
        <end position="2240"/>
    </location>
</feature>
<dbReference type="Gene3D" id="2.120.10.30">
    <property type="entry name" value="TolB, C-terminal domain"/>
    <property type="match status" value="4"/>
</dbReference>
<feature type="repeat" description="LDL-receptor class B" evidence="14">
    <location>
        <begin position="403"/>
        <end position="447"/>
    </location>
</feature>
<feature type="disulfide bond" evidence="13">
    <location>
        <begin position="982"/>
        <end position="997"/>
    </location>
</feature>
<dbReference type="PANTHER" id="PTHR22722:SF14">
    <property type="entry name" value="MEGALIN, ISOFORM A"/>
    <property type="match status" value="1"/>
</dbReference>
<feature type="disulfide bond" evidence="13">
    <location>
        <begin position="725"/>
        <end position="740"/>
    </location>
</feature>
<feature type="domain" description="EGF-like" evidence="16">
    <location>
        <begin position="2322"/>
        <end position="2355"/>
    </location>
</feature>
<feature type="disulfide bond" evidence="13">
    <location>
        <begin position="1524"/>
        <end position="1542"/>
    </location>
</feature>
<reference evidence="18" key="1">
    <citation type="submission" date="2025-08" db="UniProtKB">
        <authorList>
            <consortium name="RefSeq"/>
        </authorList>
    </citation>
    <scope>IDENTIFICATION</scope>
    <source>
        <tissue evidence="18">Muscle</tissue>
    </source>
</reference>
<sequence length="2720" mass="302853">MEHIYWVDSEAGSISRIKRDLTGRQTVVHGIDSVAGIAAGLAVDWIAGNIYWIDMSYDVIEVARVNGSNRYVLIYENLDKPRVIVVNPLKGYLFWSDWGFLPRIERANLDGTERTVLVNTSLQMVVDLALDLEKAKLYWCDSHTDTIERINLDGTKREVVLHGQVLKNALDITVYGSYLYWTDIGKGSIMRTKKDSNESIISMRNNLGNSLNGLQVFHQRKLGVSNKCQVNNGGCQELCLYKGNGKRTCACAHGKIAKDGQSCESYSAFLLFSQVLKIESVHLFEETNLNAPYPTISNKKFMRNVIGLSFDYKLQKIFYSDIQKGSINSVFFNGTNHTVLLEKQGSVEGLAFDSIHKELYWTSHRDASVSRLSLRSPHARPEEIIKLRSEDKPRGIDLDSCAFRVYWTNWNTQHPAIQRAYLSGYGLQSIITTDIKMPNGLTIDHKAQKLYWTDARLDKIERCNLDGSSRSVLKLEDPKHPFDLAVYGDYIFWTDWVAHAVLRANKYTGEEVHILRKNIARPMGITAVAEDANDCSLNPCLSMNGGCEDKCSVDIDGTVNCSCSPGKILLPGGKRCGVKLANCTDTEFECGTGVCIPFQLTCDGVAECPDKSDENINYCATRTCHTGFFHCSNNRCVSNKLICDKEDNCGDYSDESNCTCNEDEFKCTRGPCLNISYRCDQDPDCPDATDEMNCTQPDCSLRASMNMELVNCKYTTNCISPSWICDGHNDCWDNSDEQDCSPASEDSPCPGNAFKCNNGLCIPQLWRCDRDNDCNDGYNSTLSSDEADCEYRCKPNQFACLNGDCIPSIWRCDGHLDCNDGDDEKADCMTRQCEKTEFRCNNSGQCIPHTWVCDGENDCGDSAASDEHPQEGCPSNTCKSQEFQCKNMRCILKQFYCDGDNDCGDFSDEPISCVHRPCIEGEFQCENKRCIPKTWMCNGISDCGDGSDEDTSHCAKNVTQPACGDGEFECENEVCINSTLLCDGENNCGDFSDELKCNINECESGELCPHLCEDLPIGYKCSCFEGYRPVEDGKICVDLDECKEKHPCSHYCRNIVGSYVCSCAEGYVARNEGHSCKANSSMHPKLVFSNSYYIHKIDLENHSTELVAQNLTNAVALDFDWSEKCLYWSEVTTTGSSINRMCNNQTVPQVLHKVTVQSPDGLAVDWVGRNLYWCDKGKDTIEVSRLDGKFRKILIRKHLEEPRAIVLDPYAGYMYWTDWGEKPYIGKAGMDGSNPEILVNESLKWPNGLTMDYETKEIFWADASEDYIAVADSEGKNKRIVAKRSTLGTAHHIFALSVFEDYLYWTDWETKSVESCHKYSCQKTRTVSVLAHRPMDIQVFHPLRQKPIKGLNPCNNHGGCSTLCLLKPGGGSVCSCPENYILQADSVSCESNCSSSQFVCPYTYKCIPSWWRCDGQDDCGDRTDEPTDCPPFKCIPGQFQCNNSKCIQPRELCDGISQCGDNSDEKNCDNHTCLPSQFKCPRYGNFSSQCINLSQRCNGEKDCHGGEDEDDCPPKTCLANQFQCNNSRCVPQVYVCDGDNDCHDMSDEPASCEVRVCPENYFRCNSGRCIPLSWKCDGDNDCTDHEDEPPSCSKTCTSLNYFKCKNNRCIPTNWRCDLDDDCGDFSDEENCPPRECSEEEFQCNDGRCFDVSKQCDGEVDCLDSSDEANCNSTCSPTEFRCNINNFCILGSWQCDGDIDCFDGSDEENCGHPCRPEEFTCKNGNCILSLWKCDGESDCVDGSDEDETLCEKQACPPGKFRCKNNICILESLVCNEEDNCGDNSDEDEKLCARRNPCGSKKFTCDNGHCIGLSLKCDGSDNCGDNSDEKDCDPCSFGTCSQICAVKKSGNSSCSCAEGFYRVEGNDDGCRAEGDPPVLLIGTEGILGSINPHKVDGFSELLGVPSTVSRVESIDLHFKSDQVVFYWTNTHKKSIYKYINHTTTTIKRLKREDESQPITVLSEFSEPRGIAVDWVGGYLYFVDAGTDTISMATLDGSHLRTLVTTELDQPHDIVLDPLHGYMYWTDWGLDAKIERAQLDGSERITFVKKNVQWPTGLAIDYPARVLYWTDPKARTIESIHLGTKQRNLVKKFSTEKPLKIEVFEDFLFVTTLHQNSVMRLNKFGRGNITYLKAFSGKINDILISQEKKQDPTLTTPCKNNTCGQGALCMAKSFNQTICLCPNGMVETQTSEGKIACTVVPPTPQSGIIICKLRCLNGGTCVLGTNDRPSCSCQPEYTGKHCEIFRCSGYCKNKGFCYADLLHDTSPGKKPPLRCNCPPQWTGERCQDPLHSCEKYCFNGGTCHLKSGNPTCTCPPDFTGAQCSHCMSFRCENGGYCVKSGDQPSCKCLSGYKGDHCEHHVCNLPCENGKCTVEKGVSQCVCNPGFSGKLCSQSTCQNYCLNGGTCTYKKKKPQCSCQKGFFGTRCDQNHCGCRNGGSCVPIKTENNAYRCLCTSGFTGSKCETFSATACTETICQNGGTCEIINRNPTCRCVKGWTGQFCEHITDSDPCLGVCQHGATCHLPPQPDRPPVCRCLRGWTGQYCELSTSCHNFCFNGGTCLSSLNNDELPSCLCPENFVGLRCESLKALVPSHVSSHGHESVFTPGIIAAIVIPLAVILVLIFLILAVCVVYRRRKRLPFLHRRMQENANIEINNPVYMRGGVEDEATEALNASFSIDPDSGLNFSNPVYDSHYPAVEEKKSLLQGEYDRQPLDQAKDISHPLA</sequence>
<evidence type="ECO:0000256" key="2">
    <source>
        <dbReference type="ARBA" id="ARBA00022536"/>
    </source>
</evidence>
<feature type="disulfide bond" evidence="13">
    <location>
        <begin position="1643"/>
        <end position="1661"/>
    </location>
</feature>
<keyword evidence="8 15" id="KW-0472">Membrane</keyword>
<evidence type="ECO:0000256" key="10">
    <source>
        <dbReference type="ARBA" id="ARBA00023170"/>
    </source>
</evidence>
<feature type="disulfide bond" evidence="13">
    <location>
        <begin position="679"/>
        <end position="694"/>
    </location>
</feature>
<dbReference type="PROSITE" id="PS00022">
    <property type="entry name" value="EGF_1"/>
    <property type="match status" value="9"/>
</dbReference>
<evidence type="ECO:0000313" key="18">
    <source>
        <dbReference type="RefSeq" id="XP_013780462.1"/>
    </source>
</evidence>
<dbReference type="SMART" id="SM00192">
    <property type="entry name" value="LDLa"/>
    <property type="match status" value="21"/>
</dbReference>
<dbReference type="SMART" id="SM00181">
    <property type="entry name" value="EGF"/>
    <property type="match status" value="19"/>
</dbReference>
<feature type="repeat" description="LDL-receptor class B" evidence="14">
    <location>
        <begin position="1212"/>
        <end position="1255"/>
    </location>
</feature>
<feature type="disulfide bond" evidence="13">
    <location>
        <begin position="1636"/>
        <end position="1648"/>
    </location>
</feature>
<feature type="domain" description="EGF-like" evidence="16">
    <location>
        <begin position="2542"/>
        <end position="2580"/>
    </location>
</feature>
<dbReference type="PROSITE" id="PS51120">
    <property type="entry name" value="LDLRB"/>
    <property type="match status" value="9"/>
</dbReference>
<dbReference type="InterPro" id="IPR002172">
    <property type="entry name" value="LDrepeatLR_classA_rpt"/>
</dbReference>
<dbReference type="InterPro" id="IPR000033">
    <property type="entry name" value="LDLR_classB_rpt"/>
</dbReference>
<dbReference type="PROSITE" id="PS01186">
    <property type="entry name" value="EGF_2"/>
    <property type="match status" value="6"/>
</dbReference>
<feature type="disulfide bond" evidence="13">
    <location>
        <begin position="1754"/>
        <end position="1766"/>
    </location>
</feature>
<dbReference type="InterPro" id="IPR036055">
    <property type="entry name" value="LDL_receptor-like_sf"/>
</dbReference>
<keyword evidence="4 15" id="KW-0812">Transmembrane</keyword>
<feature type="disulfide bond" evidence="12">
    <location>
        <begin position="2507"/>
        <end position="2517"/>
    </location>
</feature>
<feature type="disulfide bond" evidence="12">
    <location>
        <begin position="2489"/>
        <end position="2498"/>
    </location>
</feature>
<dbReference type="Gene3D" id="2.10.25.10">
    <property type="entry name" value="Laminin"/>
    <property type="match status" value="11"/>
</dbReference>
<feature type="disulfide bond" evidence="13">
    <location>
        <begin position="925"/>
        <end position="943"/>
    </location>
</feature>
<feature type="repeat" description="LDL-receptor class B" evidence="14">
    <location>
        <begin position="1169"/>
        <end position="1211"/>
    </location>
</feature>
<feature type="repeat" description="LDL-receptor class B" evidence="14">
    <location>
        <begin position="2018"/>
        <end position="2061"/>
    </location>
</feature>
<dbReference type="InterPro" id="IPR011042">
    <property type="entry name" value="6-blade_b-propeller_TolB-like"/>
</dbReference>
<dbReference type="Gene3D" id="4.10.400.10">
    <property type="entry name" value="Low-density Lipoprotein Receptor"/>
    <property type="match status" value="21"/>
</dbReference>
<feature type="domain" description="EGF-like" evidence="16">
    <location>
        <begin position="2389"/>
        <end position="2424"/>
    </location>
</feature>
<dbReference type="InterPro" id="IPR009030">
    <property type="entry name" value="Growth_fac_rcpt_cys_sf"/>
</dbReference>
<feature type="repeat" description="LDL-receptor class B" evidence="14">
    <location>
        <begin position="91"/>
        <end position="134"/>
    </location>
</feature>
<dbReference type="PROSITE" id="PS00010">
    <property type="entry name" value="ASX_HYDROXYL"/>
    <property type="match status" value="2"/>
</dbReference>
<evidence type="ECO:0000256" key="8">
    <source>
        <dbReference type="ARBA" id="ARBA00023136"/>
    </source>
</evidence>
<dbReference type="InterPro" id="IPR000152">
    <property type="entry name" value="EGF-type_Asp/Asn_hydroxyl_site"/>
</dbReference>
<feature type="disulfide bond" evidence="13">
    <location>
        <begin position="970"/>
        <end position="988"/>
    </location>
</feature>
<dbReference type="InterPro" id="IPR001881">
    <property type="entry name" value="EGF-like_Ca-bd_dom"/>
</dbReference>
<dbReference type="Pfam" id="PF12662">
    <property type="entry name" value="cEGF"/>
    <property type="match status" value="1"/>
</dbReference>
<feature type="domain" description="EGF-like" evidence="16">
    <location>
        <begin position="2503"/>
        <end position="2541"/>
    </location>
</feature>
<comment type="subcellular location">
    <subcellularLocation>
        <location evidence="1">Membrane</location>
        <topology evidence="1">Single-pass membrane protein</topology>
    </subcellularLocation>
</comment>
<feature type="disulfide bond" evidence="13">
    <location>
        <begin position="878"/>
        <end position="890"/>
    </location>
</feature>
<feature type="disulfide bond" evidence="13">
    <location>
        <begin position="643"/>
        <end position="658"/>
    </location>
</feature>
<keyword evidence="9 12" id="KW-1015">Disulfide bond</keyword>
<organism evidence="17 18">
    <name type="scientific">Limulus polyphemus</name>
    <name type="common">Atlantic horseshoe crab</name>
    <dbReference type="NCBI Taxonomy" id="6850"/>
    <lineage>
        <taxon>Eukaryota</taxon>
        <taxon>Metazoa</taxon>
        <taxon>Ecdysozoa</taxon>
        <taxon>Arthropoda</taxon>
        <taxon>Chelicerata</taxon>
        <taxon>Merostomata</taxon>
        <taxon>Xiphosura</taxon>
        <taxon>Limulidae</taxon>
        <taxon>Limulus</taxon>
    </lineage>
</organism>
<evidence type="ECO:0000313" key="17">
    <source>
        <dbReference type="Proteomes" id="UP000694941"/>
    </source>
</evidence>
<dbReference type="SUPFAM" id="SSF57184">
    <property type="entry name" value="Growth factor receptor domain"/>
    <property type="match status" value="1"/>
</dbReference>
<feature type="disulfide bond" evidence="13">
    <location>
        <begin position="1441"/>
        <end position="1459"/>
    </location>
</feature>
<feature type="disulfide bond" evidence="13">
    <location>
        <begin position="963"/>
        <end position="975"/>
    </location>
</feature>
<feature type="disulfide bond" evidence="13">
    <location>
        <begin position="918"/>
        <end position="930"/>
    </location>
</feature>
<feature type="disulfide bond" evidence="12">
    <location>
        <begin position="2244"/>
        <end position="2254"/>
    </location>
</feature>
<dbReference type="InterPro" id="IPR018097">
    <property type="entry name" value="EGF_Ca-bd_CS"/>
</dbReference>
<dbReference type="PRINTS" id="PR00261">
    <property type="entry name" value="LDLRECEPTOR"/>
</dbReference>
<feature type="repeat" description="LDL-receptor class B" evidence="14">
    <location>
        <begin position="1975"/>
        <end position="2017"/>
    </location>
</feature>
<keyword evidence="11" id="KW-0325">Glycoprotein</keyword>
<evidence type="ECO:0000256" key="5">
    <source>
        <dbReference type="ARBA" id="ARBA00022729"/>
    </source>
</evidence>
<feature type="disulfide bond" evidence="12">
    <location>
        <begin position="1042"/>
        <end position="1052"/>
    </location>
</feature>
<dbReference type="SUPFAM" id="SSF63825">
    <property type="entry name" value="YWTD domain"/>
    <property type="match status" value="4"/>
</dbReference>
<feature type="disulfide bond" evidence="13">
    <location>
        <begin position="1815"/>
        <end position="1830"/>
    </location>
</feature>
<feature type="disulfide bond" evidence="12">
    <location>
        <begin position="2414"/>
        <end position="2423"/>
    </location>
</feature>
<feature type="repeat" description="LDL-receptor class B" evidence="14">
    <location>
        <begin position="448"/>
        <end position="490"/>
    </location>
</feature>
<feature type="disulfide bond" evidence="12">
    <location>
        <begin position="2450"/>
        <end position="2459"/>
    </location>
</feature>
<feature type="disulfide bond" evidence="12">
    <location>
        <begin position="2345"/>
        <end position="2354"/>
    </location>
</feature>
<feature type="disulfide bond" evidence="12">
    <location>
        <begin position="2393"/>
        <end position="2403"/>
    </location>
</feature>
<feature type="disulfide bond" evidence="12">
    <location>
        <begin position="2230"/>
        <end position="2239"/>
    </location>
</feature>
<feature type="disulfide bond" evidence="13">
    <location>
        <begin position="793"/>
        <end position="805"/>
    </location>
</feature>
<dbReference type="SUPFAM" id="SSF57196">
    <property type="entry name" value="EGF/Laminin"/>
    <property type="match status" value="8"/>
</dbReference>
<evidence type="ECO:0000256" key="7">
    <source>
        <dbReference type="ARBA" id="ARBA00022989"/>
    </source>
</evidence>
<evidence type="ECO:0000256" key="14">
    <source>
        <dbReference type="PROSITE-ProRule" id="PRU00461"/>
    </source>
</evidence>
<feature type="disulfide bond" evidence="13">
    <location>
        <begin position="800"/>
        <end position="818"/>
    </location>
</feature>
<keyword evidence="5" id="KW-0732">Signal</keyword>
<feature type="disulfide bond" evidence="13">
    <location>
        <begin position="1713"/>
        <end position="1725"/>
    </location>
</feature>
<dbReference type="PANTHER" id="PTHR22722">
    <property type="entry name" value="LOW-DENSITY LIPOPROTEIN RECEPTOR-RELATED PROTEIN 2-RELATED"/>
    <property type="match status" value="1"/>
</dbReference>
<dbReference type="Pfam" id="PF00058">
    <property type="entry name" value="Ldl_recept_b"/>
    <property type="match status" value="8"/>
</dbReference>
<proteinExistence type="predicted"/>
<gene>
    <name evidence="18" type="primary">LOC106464851</name>
</gene>
<feature type="disulfide bond" evidence="13">
    <location>
        <begin position="749"/>
        <end position="761"/>
    </location>
</feature>
<feature type="disulfide bond" evidence="13">
    <location>
        <begin position="660"/>
        <end position="672"/>
    </location>
</feature>
<feature type="disulfide bond" evidence="13">
    <location>
        <begin position="1517"/>
        <end position="1529"/>
    </location>
</feature>
<dbReference type="PROSITE" id="PS50068">
    <property type="entry name" value="LDLRA_2"/>
    <property type="match status" value="21"/>
</dbReference>
<dbReference type="CDD" id="cd00112">
    <property type="entry name" value="LDLa"/>
    <property type="match status" value="21"/>
</dbReference>
<dbReference type="GeneID" id="106464851"/>
<feature type="domain" description="EGF-like" evidence="16">
    <location>
        <begin position="1038"/>
        <end position="1073"/>
    </location>
</feature>
<feature type="repeat" description="LDL-receptor class B" evidence="14">
    <location>
        <begin position="48"/>
        <end position="90"/>
    </location>
</feature>
<feature type="disulfide bond" evidence="13">
    <location>
        <begin position="1564"/>
        <end position="1582"/>
    </location>
</feature>
<feature type="disulfide bond" evidence="13">
    <location>
        <begin position="1803"/>
        <end position="1821"/>
    </location>
</feature>
<keyword evidence="7 15" id="KW-1133">Transmembrane helix</keyword>
<feature type="disulfide bond" evidence="13">
    <location>
        <begin position="1557"/>
        <end position="1569"/>
    </location>
</feature>
<feature type="disulfide bond" evidence="12">
    <location>
        <begin position="2290"/>
        <end position="2300"/>
    </location>
</feature>
<feature type="transmembrane region" description="Helical" evidence="15">
    <location>
        <begin position="2603"/>
        <end position="2628"/>
    </location>
</feature>
<feature type="disulfide bond" evidence="13">
    <location>
        <begin position="1453"/>
        <end position="1468"/>
    </location>
</feature>
<dbReference type="Pfam" id="PF00057">
    <property type="entry name" value="Ldl_recept_a"/>
    <property type="match status" value="21"/>
</dbReference>
<feature type="disulfide bond" evidence="13">
    <location>
        <begin position="885"/>
        <end position="903"/>
    </location>
</feature>
<feature type="disulfide bond" evidence="13">
    <location>
        <begin position="1434"/>
        <end position="1446"/>
    </location>
</feature>
<evidence type="ECO:0000256" key="9">
    <source>
        <dbReference type="ARBA" id="ARBA00023157"/>
    </source>
</evidence>
<evidence type="ECO:0000256" key="6">
    <source>
        <dbReference type="ARBA" id="ARBA00022737"/>
    </source>
</evidence>
<dbReference type="Proteomes" id="UP000694941">
    <property type="component" value="Unplaced"/>
</dbReference>
<evidence type="ECO:0000256" key="4">
    <source>
        <dbReference type="ARBA" id="ARBA00022692"/>
    </source>
</evidence>
<evidence type="ECO:0000256" key="15">
    <source>
        <dbReference type="SAM" id="Phobius"/>
    </source>
</evidence>
<feature type="disulfide bond" evidence="13">
    <location>
        <begin position="1616"/>
        <end position="1631"/>
    </location>
</feature>
<feature type="domain" description="EGF-like" evidence="16">
    <location>
        <begin position="2286"/>
        <end position="2321"/>
    </location>
</feature>
<dbReference type="SMART" id="SM00179">
    <property type="entry name" value="EGF_CA"/>
    <property type="match status" value="6"/>
</dbReference>
<feature type="disulfide bond" evidence="12">
    <location>
        <begin position="2311"/>
        <end position="2320"/>
    </location>
</feature>
<comment type="caution">
    <text evidence="12">Lacks conserved residue(s) required for the propagation of feature annotation.</text>
</comment>
<feature type="disulfide bond" evidence="12">
    <location>
        <begin position="2546"/>
        <end position="2556"/>
    </location>
</feature>
<dbReference type="InterPro" id="IPR000742">
    <property type="entry name" value="EGF"/>
</dbReference>
<keyword evidence="6" id="KW-0677">Repeat</keyword>
<feature type="domain" description="EGF-like" evidence="16">
    <location>
        <begin position="2425"/>
        <end position="2460"/>
    </location>
</feature>
<dbReference type="InterPro" id="IPR026823">
    <property type="entry name" value="cEGF"/>
</dbReference>
<feature type="disulfide bond" evidence="13">
    <location>
        <begin position="1604"/>
        <end position="1622"/>
    </location>
</feature>
<feature type="disulfide bond" evidence="13">
    <location>
        <begin position="624"/>
        <end position="636"/>
    </location>
</feature>
<feature type="disulfide bond" evidence="12">
    <location>
        <begin position="2274"/>
        <end position="2283"/>
    </location>
</feature>
<feature type="disulfide bond" evidence="13">
    <location>
        <begin position="756"/>
        <end position="774"/>
    </location>
</feature>
<dbReference type="PROSITE" id="PS01187">
    <property type="entry name" value="EGF_CA"/>
    <property type="match status" value="1"/>
</dbReference>
<feature type="disulfide bond" evidence="13">
    <location>
        <begin position="590"/>
        <end position="608"/>
    </location>
</feature>
<feature type="disulfide bond" evidence="13">
    <location>
        <begin position="1655"/>
        <end position="1670"/>
    </location>
</feature>
<dbReference type="SUPFAM" id="SSF57424">
    <property type="entry name" value="LDL receptor-like module"/>
    <property type="match status" value="20"/>
</dbReference>
<evidence type="ECO:0000259" key="16">
    <source>
        <dbReference type="PROSITE" id="PS50026"/>
    </source>
</evidence>
<dbReference type="PROSITE" id="PS01209">
    <property type="entry name" value="LDLRA_1"/>
    <property type="match status" value="5"/>
</dbReference>
<dbReference type="CDD" id="cd00054">
    <property type="entry name" value="EGF_CA"/>
    <property type="match status" value="1"/>
</dbReference>
<accession>A0ABM1BEP4</accession>
<dbReference type="SMART" id="SM00135">
    <property type="entry name" value="LY"/>
    <property type="match status" value="17"/>
</dbReference>
<feature type="disulfide bond" evidence="13">
    <location>
        <begin position="1761"/>
        <end position="1779"/>
    </location>
</feature>
<name>A0ABM1BEP4_LIMPO</name>
<keyword evidence="3" id="KW-0254">Endocytosis</keyword>
<feature type="disulfide bond" evidence="12">
    <location>
        <begin position="2208"/>
        <end position="2218"/>
    </location>
</feature>
<dbReference type="PROSITE" id="PS50026">
    <property type="entry name" value="EGF_3"/>
    <property type="match status" value="10"/>
</dbReference>
<protein>
    <submittedName>
        <fullName evidence="18">Prolow-density lipoprotein receptor-related protein 1-like</fullName>
    </submittedName>
</protein>